<sequence length="135" mass="14700">MMRFLLAALFAMMLSLPALAESALTNVDNTALQALMGRGVPVVDIRTPGEWSQTGTIAGSHRIMAFDERGKLAPDFLEKLASVAKPGDEVALICRSGNRTAVISKALTDQLGYRHVYNVEKGMNRWLGEGRPVEK</sequence>
<feature type="signal peptide" evidence="1">
    <location>
        <begin position="1"/>
        <end position="20"/>
    </location>
</feature>
<dbReference type="AlphaFoldDB" id="A0A364P0K6"/>
<dbReference type="InterPro" id="IPR001763">
    <property type="entry name" value="Rhodanese-like_dom"/>
</dbReference>
<dbReference type="Proteomes" id="UP000251075">
    <property type="component" value="Unassembled WGS sequence"/>
</dbReference>
<dbReference type="PANTHER" id="PTHR43031:SF1">
    <property type="entry name" value="PYRIDINE NUCLEOTIDE-DISULPHIDE OXIDOREDUCTASE"/>
    <property type="match status" value="1"/>
</dbReference>
<keyword evidence="1" id="KW-0732">Signal</keyword>
<dbReference type="GO" id="GO:0016740">
    <property type="term" value="F:transferase activity"/>
    <property type="evidence" value="ECO:0007669"/>
    <property type="project" value="UniProtKB-KW"/>
</dbReference>
<comment type="caution">
    <text evidence="3">The sequence shown here is derived from an EMBL/GenBank/DDBJ whole genome shotgun (WGS) entry which is preliminary data.</text>
</comment>
<dbReference type="OrthoDB" id="9815890at2"/>
<proteinExistence type="predicted"/>
<gene>
    <name evidence="3" type="ORF">CU669_05570</name>
</gene>
<dbReference type="SUPFAM" id="SSF52821">
    <property type="entry name" value="Rhodanese/Cell cycle control phosphatase"/>
    <property type="match status" value="1"/>
</dbReference>
<reference evidence="3 4" key="1">
    <citation type="submission" date="2017-11" db="EMBL/GenBank/DDBJ databases">
        <title>Draft genome sequence of magnetotactic bacterium Magnetospirillum kuznetsovii LBB-42.</title>
        <authorList>
            <person name="Grouzdev D.S."/>
            <person name="Rysina M.S."/>
            <person name="Baslerov R.V."/>
            <person name="Koziaeva V."/>
        </authorList>
    </citation>
    <scope>NUCLEOTIDE SEQUENCE [LARGE SCALE GENOMIC DNA]</scope>
    <source>
        <strain evidence="3 4">LBB-42</strain>
    </source>
</reference>
<dbReference type="PROSITE" id="PS50206">
    <property type="entry name" value="RHODANESE_3"/>
    <property type="match status" value="1"/>
</dbReference>
<evidence type="ECO:0000313" key="3">
    <source>
        <dbReference type="EMBL" id="RAU22854.1"/>
    </source>
</evidence>
<evidence type="ECO:0000256" key="1">
    <source>
        <dbReference type="SAM" id="SignalP"/>
    </source>
</evidence>
<organism evidence="3 4">
    <name type="scientific">Paramagnetospirillum kuznetsovii</name>
    <dbReference type="NCBI Taxonomy" id="2053833"/>
    <lineage>
        <taxon>Bacteria</taxon>
        <taxon>Pseudomonadati</taxon>
        <taxon>Pseudomonadota</taxon>
        <taxon>Alphaproteobacteria</taxon>
        <taxon>Rhodospirillales</taxon>
        <taxon>Magnetospirillaceae</taxon>
        <taxon>Paramagnetospirillum</taxon>
    </lineage>
</organism>
<dbReference type="InterPro" id="IPR036873">
    <property type="entry name" value="Rhodanese-like_dom_sf"/>
</dbReference>
<keyword evidence="4" id="KW-1185">Reference proteome</keyword>
<dbReference type="Pfam" id="PF00581">
    <property type="entry name" value="Rhodanese"/>
    <property type="match status" value="1"/>
</dbReference>
<dbReference type="PANTHER" id="PTHR43031">
    <property type="entry name" value="FAD-DEPENDENT OXIDOREDUCTASE"/>
    <property type="match status" value="1"/>
</dbReference>
<protein>
    <submittedName>
        <fullName evidence="3">Sulfurtransferase</fullName>
    </submittedName>
</protein>
<feature type="domain" description="Rhodanese" evidence="2">
    <location>
        <begin position="36"/>
        <end position="135"/>
    </location>
</feature>
<dbReference type="RefSeq" id="WP_112142837.1">
    <property type="nucleotide sequence ID" value="NZ_PGTO01000003.1"/>
</dbReference>
<accession>A0A364P0K6</accession>
<dbReference type="CDD" id="cd00158">
    <property type="entry name" value="RHOD"/>
    <property type="match status" value="1"/>
</dbReference>
<name>A0A364P0K6_9PROT</name>
<dbReference type="SMART" id="SM00450">
    <property type="entry name" value="RHOD"/>
    <property type="match status" value="1"/>
</dbReference>
<keyword evidence="3" id="KW-0808">Transferase</keyword>
<dbReference type="EMBL" id="PGTO01000003">
    <property type="protein sequence ID" value="RAU22854.1"/>
    <property type="molecule type" value="Genomic_DNA"/>
</dbReference>
<dbReference type="InterPro" id="IPR050229">
    <property type="entry name" value="GlpE_sulfurtransferase"/>
</dbReference>
<feature type="chain" id="PRO_5017075497" evidence="1">
    <location>
        <begin position="21"/>
        <end position="135"/>
    </location>
</feature>
<evidence type="ECO:0000313" key="4">
    <source>
        <dbReference type="Proteomes" id="UP000251075"/>
    </source>
</evidence>
<dbReference type="Gene3D" id="3.40.250.10">
    <property type="entry name" value="Rhodanese-like domain"/>
    <property type="match status" value="1"/>
</dbReference>
<evidence type="ECO:0000259" key="2">
    <source>
        <dbReference type="PROSITE" id="PS50206"/>
    </source>
</evidence>